<dbReference type="OrthoDB" id="419770at2759"/>
<evidence type="ECO:0000256" key="5">
    <source>
        <dbReference type="ARBA" id="ARBA00022989"/>
    </source>
</evidence>
<evidence type="ECO:0000256" key="1">
    <source>
        <dbReference type="ARBA" id="ARBA00004127"/>
    </source>
</evidence>
<dbReference type="GO" id="GO:0005789">
    <property type="term" value="C:endoplasmic reticulum membrane"/>
    <property type="evidence" value="ECO:0007669"/>
    <property type="project" value="UniProtKB-SubCell"/>
</dbReference>
<dbReference type="PANTHER" id="PTHR13148:SF0">
    <property type="entry name" value="POST-GPI ATTACHMENT TO PROTEINS FACTOR 3"/>
    <property type="match status" value="1"/>
</dbReference>
<comment type="caution">
    <text evidence="8">The sequence shown here is derived from an EMBL/GenBank/DDBJ whole genome shotgun (WGS) entry which is preliminary data.</text>
</comment>
<dbReference type="EMBL" id="CANTUO010000005">
    <property type="protein sequence ID" value="CAI5760044.1"/>
    <property type="molecule type" value="Genomic_DNA"/>
</dbReference>
<dbReference type="InterPro" id="IPR007217">
    <property type="entry name" value="Per1-like"/>
</dbReference>
<keyword evidence="2 7" id="KW-0337">GPI-anchor biosynthesis</keyword>
<feature type="signal peptide" evidence="7">
    <location>
        <begin position="1"/>
        <end position="18"/>
    </location>
</feature>
<feature type="transmembrane region" description="Helical" evidence="7">
    <location>
        <begin position="265"/>
        <end position="283"/>
    </location>
</feature>
<evidence type="ECO:0000313" key="8">
    <source>
        <dbReference type="EMBL" id="CAI5760044.1"/>
    </source>
</evidence>
<feature type="chain" id="PRO_5041017488" description="Post-GPI attachment to proteins factor 3" evidence="7">
    <location>
        <begin position="19"/>
        <end position="329"/>
    </location>
</feature>
<evidence type="ECO:0000313" key="9">
    <source>
        <dbReference type="Proteomes" id="UP001152885"/>
    </source>
</evidence>
<keyword evidence="7" id="KW-0256">Endoplasmic reticulum</keyword>
<keyword evidence="3 7" id="KW-0812">Transmembrane</keyword>
<keyword evidence="9" id="KW-1185">Reference proteome</keyword>
<comment type="similarity">
    <text evidence="7">Belongs to the PGAP3 family.</text>
</comment>
<evidence type="ECO:0000256" key="3">
    <source>
        <dbReference type="ARBA" id="ARBA00022692"/>
    </source>
</evidence>
<keyword evidence="5 7" id="KW-1133">Transmembrane helix</keyword>
<dbReference type="PANTHER" id="PTHR13148">
    <property type="entry name" value="PER1-RELATED"/>
    <property type="match status" value="1"/>
</dbReference>
<evidence type="ECO:0000256" key="2">
    <source>
        <dbReference type="ARBA" id="ARBA00022502"/>
    </source>
</evidence>
<dbReference type="AlphaFoldDB" id="A0A9W4U0R0"/>
<accession>A0A9W4U0R0</accession>
<evidence type="ECO:0000256" key="4">
    <source>
        <dbReference type="ARBA" id="ARBA00022729"/>
    </source>
</evidence>
<keyword evidence="4 7" id="KW-0732">Signal</keyword>
<dbReference type="Pfam" id="PF04080">
    <property type="entry name" value="Per1"/>
    <property type="match status" value="1"/>
</dbReference>
<dbReference type="GO" id="GO:0016788">
    <property type="term" value="F:hydrolase activity, acting on ester bonds"/>
    <property type="evidence" value="ECO:0007669"/>
    <property type="project" value="TreeGrafter"/>
</dbReference>
<evidence type="ECO:0000256" key="6">
    <source>
        <dbReference type="ARBA" id="ARBA00023136"/>
    </source>
</evidence>
<feature type="transmembrane region" description="Helical" evidence="7">
    <location>
        <begin position="154"/>
        <end position="172"/>
    </location>
</feature>
<sequence length="329" mass="39284">MSRIILFLLATPVISSIGDNLPEFKSCLINCDCDKISEYLFWTCDENCNYYCQQYITNLRVEKGLKIVQFYGKWPFKRLFGAQEFFATLFSFGNLLVNYNNFKKIYLQYKRNDNEYKILYQQYLILLGISCIGWLFSILFHYKDTSLTETLDYFGAFAIILSNLNAITVRVFKFDKQKIIIWQILLILLYLLHVVKLQIKWDYSYNMKINIVVGISAMILWIYHSLKVYKEYKKNYIIYNNSIQLLPYETKLLNKLNYLSISNKWITLIPILNNLILCIGISLETNDFPPIARYIDAHSLWHFITIFPNLIWYDWNIWDIEMLKLTNKL</sequence>
<reference evidence="8" key="1">
    <citation type="submission" date="2022-12" db="EMBL/GenBank/DDBJ databases">
        <authorList>
            <person name="Brejova B."/>
        </authorList>
    </citation>
    <scope>NUCLEOTIDE SEQUENCE</scope>
</reference>
<dbReference type="Proteomes" id="UP001152885">
    <property type="component" value="Unassembled WGS sequence"/>
</dbReference>
<feature type="transmembrane region" description="Helical" evidence="7">
    <location>
        <begin position="179"/>
        <end position="199"/>
    </location>
</feature>
<gene>
    <name evidence="8" type="ORF">CANVERA_P4556</name>
</gene>
<evidence type="ECO:0000256" key="7">
    <source>
        <dbReference type="RuleBase" id="RU365066"/>
    </source>
</evidence>
<feature type="transmembrane region" description="Helical" evidence="7">
    <location>
        <begin position="295"/>
        <end position="315"/>
    </location>
</feature>
<feature type="transmembrane region" description="Helical" evidence="7">
    <location>
        <begin position="123"/>
        <end position="142"/>
    </location>
</feature>
<organism evidence="8 9">
    <name type="scientific">Candida verbasci</name>
    <dbReference type="NCBI Taxonomy" id="1227364"/>
    <lineage>
        <taxon>Eukaryota</taxon>
        <taxon>Fungi</taxon>
        <taxon>Dikarya</taxon>
        <taxon>Ascomycota</taxon>
        <taxon>Saccharomycotina</taxon>
        <taxon>Pichiomycetes</taxon>
        <taxon>Debaryomycetaceae</taxon>
        <taxon>Candida/Lodderomyces clade</taxon>
        <taxon>Candida</taxon>
    </lineage>
</organism>
<proteinExistence type="inferred from homology"/>
<feature type="transmembrane region" description="Helical" evidence="7">
    <location>
        <begin position="85"/>
        <end position="102"/>
    </location>
</feature>
<dbReference type="GO" id="GO:0006506">
    <property type="term" value="P:GPI anchor biosynthetic process"/>
    <property type="evidence" value="ECO:0007669"/>
    <property type="project" value="UniProtKB-KW"/>
</dbReference>
<protein>
    <recommendedName>
        <fullName evidence="7">Post-GPI attachment to proteins factor 3</fullName>
    </recommendedName>
</protein>
<comment type="function">
    <text evidence="7">Involved in the lipid remodeling steps of GPI-anchor maturation.</text>
</comment>
<keyword evidence="6 7" id="KW-0472">Membrane</keyword>
<feature type="transmembrane region" description="Helical" evidence="7">
    <location>
        <begin position="205"/>
        <end position="223"/>
    </location>
</feature>
<comment type="subcellular location">
    <subcellularLocation>
        <location evidence="1">Endomembrane system</location>
        <topology evidence="1">Multi-pass membrane protein</topology>
    </subcellularLocation>
    <subcellularLocation>
        <location evidence="7">Endoplasmic reticulum membrane</location>
        <topology evidence="7">Multi-pass membrane protein</topology>
    </subcellularLocation>
</comment>
<name>A0A9W4U0R0_9ASCO</name>